<evidence type="ECO:0000313" key="4">
    <source>
        <dbReference type="Proteomes" id="UP001178662"/>
    </source>
</evidence>
<evidence type="ECO:0000313" key="3">
    <source>
        <dbReference type="EMBL" id="WEK54173.1"/>
    </source>
</evidence>
<dbReference type="GO" id="GO:0004175">
    <property type="term" value="F:endopeptidase activity"/>
    <property type="evidence" value="ECO:0007669"/>
    <property type="project" value="UniProtKB-ARBA"/>
</dbReference>
<dbReference type="Pfam" id="PF02517">
    <property type="entry name" value="Rce1-like"/>
    <property type="match status" value="1"/>
</dbReference>
<reference evidence="3" key="1">
    <citation type="submission" date="2023-03" db="EMBL/GenBank/DDBJ databases">
        <title>Andean soil-derived lignocellulolytic bacterial consortium as a source of novel taxa and putative plastic-active enzymes.</title>
        <authorList>
            <person name="Diaz-Garcia L."/>
            <person name="Chuvochina M."/>
            <person name="Feuerriegel G."/>
            <person name="Bunk B."/>
            <person name="Sproer C."/>
            <person name="Streit W.R."/>
            <person name="Rodriguez L.M."/>
            <person name="Overmann J."/>
            <person name="Jimenez D.J."/>
        </authorList>
    </citation>
    <scope>NUCLEOTIDE SEQUENCE</scope>
    <source>
        <strain evidence="3">MAG 2441</strain>
    </source>
</reference>
<dbReference type="AlphaFoldDB" id="A0AA95JAB4"/>
<gene>
    <name evidence="3" type="ORF">P0Y55_16685</name>
</gene>
<protein>
    <submittedName>
        <fullName evidence="3">Type II CAAX endopeptidase family protein</fullName>
    </submittedName>
</protein>
<keyword evidence="1" id="KW-0812">Transmembrane</keyword>
<keyword evidence="1" id="KW-1133">Transmembrane helix</keyword>
<evidence type="ECO:0000256" key="1">
    <source>
        <dbReference type="SAM" id="Phobius"/>
    </source>
</evidence>
<feature type="domain" description="CAAX prenyl protease 2/Lysostaphin resistance protein A-like" evidence="2">
    <location>
        <begin position="132"/>
        <end position="226"/>
    </location>
</feature>
<dbReference type="PANTHER" id="PTHR39430">
    <property type="entry name" value="MEMBRANE-ASSOCIATED PROTEASE-RELATED"/>
    <property type="match status" value="1"/>
</dbReference>
<accession>A0AA95JAB4</accession>
<dbReference type="EMBL" id="CP119317">
    <property type="protein sequence ID" value="WEK54173.1"/>
    <property type="molecule type" value="Genomic_DNA"/>
</dbReference>
<feature type="transmembrane region" description="Helical" evidence="1">
    <location>
        <begin position="221"/>
        <end position="238"/>
    </location>
</feature>
<evidence type="ECO:0000259" key="2">
    <source>
        <dbReference type="Pfam" id="PF02517"/>
    </source>
</evidence>
<keyword evidence="4" id="KW-1185">Reference proteome</keyword>
<dbReference type="InterPro" id="IPR003675">
    <property type="entry name" value="Rce1/LyrA-like_dom"/>
</dbReference>
<feature type="transmembrane region" description="Helical" evidence="1">
    <location>
        <begin position="164"/>
        <end position="183"/>
    </location>
</feature>
<dbReference type="PANTHER" id="PTHR39430:SF1">
    <property type="entry name" value="PROTEASE"/>
    <property type="match status" value="1"/>
</dbReference>
<feature type="transmembrane region" description="Helical" evidence="1">
    <location>
        <begin position="189"/>
        <end position="209"/>
    </location>
</feature>
<dbReference type="Proteomes" id="UP001178662">
    <property type="component" value="Chromosome"/>
</dbReference>
<name>A0AA95JAB4_9BACL</name>
<feature type="transmembrane region" description="Helical" evidence="1">
    <location>
        <begin position="133"/>
        <end position="152"/>
    </location>
</feature>
<feature type="transmembrane region" description="Helical" evidence="1">
    <location>
        <begin position="55"/>
        <end position="76"/>
    </location>
</feature>
<feature type="transmembrane region" description="Helical" evidence="1">
    <location>
        <begin position="258"/>
        <end position="281"/>
    </location>
</feature>
<feature type="transmembrane region" description="Helical" evidence="1">
    <location>
        <begin position="20"/>
        <end position="43"/>
    </location>
</feature>
<keyword evidence="1" id="KW-0472">Membrane</keyword>
<dbReference type="GO" id="GO:0080120">
    <property type="term" value="P:CAAX-box protein maturation"/>
    <property type="evidence" value="ECO:0007669"/>
    <property type="project" value="UniProtKB-ARBA"/>
</dbReference>
<proteinExistence type="predicted"/>
<feature type="transmembrane region" description="Helical" evidence="1">
    <location>
        <begin position="97"/>
        <end position="121"/>
    </location>
</feature>
<sequence length="295" mass="31899">MRKTNTPNNETLSGKRTSAFVAFFQFPLSWMLTGALGIILANVTFNLLSEDLNALASILLTLVGSAVVIVIYWLAMKFVARRAVPELPFQRRAVSEIIFGAIVGIIFILVSTSLIALFGGYSFKWSIENASSVVWPIITTSLGAAFVEELIFRGLAFQAIEKIGGSWIALTLTSLFFGIAHLGNPGATIWGALSITIEAGVLLGAAFLWRRNVWFIISLHFFWNTIEGLSGIPVSGHPSPGLFTVEVTGPALLTGGQFGLEASIIPVIISLLISIPMLIFAHRKGHLISLRQNSV</sequence>
<organism evidence="3 4">
    <name type="scientific">Candidatus Cohnella colombiensis</name>
    <dbReference type="NCBI Taxonomy" id="3121368"/>
    <lineage>
        <taxon>Bacteria</taxon>
        <taxon>Bacillati</taxon>
        <taxon>Bacillota</taxon>
        <taxon>Bacilli</taxon>
        <taxon>Bacillales</taxon>
        <taxon>Paenibacillaceae</taxon>
        <taxon>Cohnella</taxon>
    </lineage>
</organism>